<feature type="domain" description="HMA" evidence="12">
    <location>
        <begin position="2"/>
        <end position="69"/>
    </location>
</feature>
<dbReference type="GO" id="GO:0046872">
    <property type="term" value="F:metal ion binding"/>
    <property type="evidence" value="ECO:0007669"/>
    <property type="project" value="UniProtKB-KW"/>
</dbReference>
<dbReference type="GO" id="GO:0016531">
    <property type="term" value="F:copper chaperone activity"/>
    <property type="evidence" value="ECO:0007669"/>
    <property type="project" value="TreeGrafter"/>
</dbReference>
<evidence type="ECO:0000256" key="4">
    <source>
        <dbReference type="ARBA" id="ARBA00023008"/>
    </source>
</evidence>
<reference evidence="13 14" key="1">
    <citation type="journal article" date="2013" name="Nature">
        <title>Insights into bilaterian evolution from three spiralian genomes.</title>
        <authorList>
            <person name="Simakov O."/>
            <person name="Marletaz F."/>
            <person name="Cho S.J."/>
            <person name="Edsinger-Gonzales E."/>
            <person name="Havlak P."/>
            <person name="Hellsten U."/>
            <person name="Kuo D.H."/>
            <person name="Larsson T."/>
            <person name="Lv J."/>
            <person name="Arendt D."/>
            <person name="Savage R."/>
            <person name="Osoegawa K."/>
            <person name="de Jong P."/>
            <person name="Grimwood J."/>
            <person name="Chapman J.A."/>
            <person name="Shapiro H."/>
            <person name="Aerts A."/>
            <person name="Otillar R.P."/>
            <person name="Terry A.Y."/>
            <person name="Boore J.L."/>
            <person name="Grigoriev I.V."/>
            <person name="Lindberg D.R."/>
            <person name="Seaver E.C."/>
            <person name="Weisblat D.A."/>
            <person name="Putnam N.H."/>
            <person name="Rokhsar D.S."/>
        </authorList>
    </citation>
    <scope>NUCLEOTIDE SEQUENCE [LARGE SCALE GENOMIC DNA]</scope>
</reference>
<evidence type="ECO:0000313" key="14">
    <source>
        <dbReference type="Proteomes" id="UP000030746"/>
    </source>
</evidence>
<name>V4API0_LOTGI</name>
<organism evidence="13 14">
    <name type="scientific">Lottia gigantea</name>
    <name type="common">Giant owl limpet</name>
    <dbReference type="NCBI Taxonomy" id="225164"/>
    <lineage>
        <taxon>Eukaryota</taxon>
        <taxon>Metazoa</taxon>
        <taxon>Spiralia</taxon>
        <taxon>Lophotrochozoa</taxon>
        <taxon>Mollusca</taxon>
        <taxon>Gastropoda</taxon>
        <taxon>Patellogastropoda</taxon>
        <taxon>Lottioidea</taxon>
        <taxon>Lottiidae</taxon>
        <taxon>Lottia</taxon>
    </lineage>
</organism>
<dbReference type="KEGG" id="lgi:LOTGIDRAFT_226396"/>
<evidence type="ECO:0000256" key="3">
    <source>
        <dbReference type="ARBA" id="ARBA00022796"/>
    </source>
</evidence>
<dbReference type="GO" id="GO:0006825">
    <property type="term" value="P:copper ion transport"/>
    <property type="evidence" value="ECO:0007669"/>
    <property type="project" value="UniProtKB-KW"/>
</dbReference>
<dbReference type="FunFam" id="3.30.70.100:FF:000008">
    <property type="entry name" value="Copper transport protein ATOX1"/>
    <property type="match status" value="1"/>
</dbReference>
<proteinExistence type="inferred from homology"/>
<evidence type="ECO:0000256" key="8">
    <source>
        <dbReference type="ARBA" id="ARBA00038171"/>
    </source>
</evidence>
<dbReference type="CTD" id="20247344"/>
<dbReference type="HOGENOM" id="CLU_134973_3_1_1"/>
<dbReference type="AlphaFoldDB" id="V4API0"/>
<dbReference type="EMBL" id="KB201145">
    <property type="protein sequence ID" value="ESO99107.1"/>
    <property type="molecule type" value="Genomic_DNA"/>
</dbReference>
<dbReference type="GO" id="GO:0005829">
    <property type="term" value="C:cytosol"/>
    <property type="evidence" value="ECO:0007669"/>
    <property type="project" value="TreeGrafter"/>
</dbReference>
<dbReference type="Proteomes" id="UP000030746">
    <property type="component" value="Unassembled WGS sequence"/>
</dbReference>
<dbReference type="SUPFAM" id="SSF55008">
    <property type="entry name" value="HMA, heavy metal-associated domain"/>
    <property type="match status" value="1"/>
</dbReference>
<evidence type="ECO:0000256" key="1">
    <source>
        <dbReference type="ARBA" id="ARBA00022448"/>
    </source>
</evidence>
<keyword evidence="3" id="KW-0187">Copper transport</keyword>
<dbReference type="Gene3D" id="3.30.70.100">
    <property type="match status" value="1"/>
</dbReference>
<keyword evidence="5" id="KW-0406">Ion transport</keyword>
<dbReference type="PROSITE" id="PS50846">
    <property type="entry name" value="HMA_2"/>
    <property type="match status" value="1"/>
</dbReference>
<evidence type="ECO:0000256" key="9">
    <source>
        <dbReference type="ARBA" id="ARBA00040962"/>
    </source>
</evidence>
<dbReference type="CDD" id="cd00371">
    <property type="entry name" value="HMA"/>
    <property type="match status" value="1"/>
</dbReference>
<dbReference type="Pfam" id="PF00403">
    <property type="entry name" value="HMA"/>
    <property type="match status" value="1"/>
</dbReference>
<evidence type="ECO:0000256" key="6">
    <source>
        <dbReference type="ARBA" id="ARBA00023186"/>
    </source>
</evidence>
<evidence type="ECO:0000259" key="12">
    <source>
        <dbReference type="PROSITE" id="PS50846"/>
    </source>
</evidence>
<evidence type="ECO:0000256" key="11">
    <source>
        <dbReference type="ARBA" id="ARBA00046351"/>
    </source>
</evidence>
<dbReference type="GeneID" id="20247344"/>
<sequence>MAQVHEFKMEMTCEGCAGAAQRVLGKLEGVEKVETSVEKQQVLVTSALPKDTLLETLQKTGKTCSYVGTQ</sequence>
<dbReference type="OrthoDB" id="689350at2759"/>
<keyword evidence="1" id="KW-0813">Transport</keyword>
<evidence type="ECO:0000313" key="13">
    <source>
        <dbReference type="EMBL" id="ESO99107.1"/>
    </source>
</evidence>
<dbReference type="OMA" id="MTHTYKF"/>
<protein>
    <recommendedName>
        <fullName evidence="9">Copper transport protein ATOX1</fullName>
    </recommendedName>
    <alternativeName>
        <fullName evidence="10">Metal transport protein ATX1</fullName>
    </alternativeName>
</protein>
<dbReference type="STRING" id="225164.V4API0"/>
<comment type="function">
    <text evidence="7">Binds and deliver cytosolic copper to the copper ATPase proteins. May be important in cellular antioxidant defense.</text>
</comment>
<dbReference type="PANTHER" id="PTHR46365">
    <property type="entry name" value="COPPER TRANSPORT PROTEIN ATOX1"/>
    <property type="match status" value="1"/>
</dbReference>
<dbReference type="RefSeq" id="XP_009050218.1">
    <property type="nucleotide sequence ID" value="XM_009051970.1"/>
</dbReference>
<accession>V4API0</accession>
<dbReference type="InterPro" id="IPR051881">
    <property type="entry name" value="Copper_transport_ATOX1-like"/>
</dbReference>
<evidence type="ECO:0000256" key="7">
    <source>
        <dbReference type="ARBA" id="ARBA00037651"/>
    </source>
</evidence>
<dbReference type="PANTHER" id="PTHR46365:SF1">
    <property type="entry name" value="COPPER TRANSPORT PROTEIN ATOX1"/>
    <property type="match status" value="1"/>
</dbReference>
<comment type="similarity">
    <text evidence="8">Belongs to the ATX1 family.</text>
</comment>
<evidence type="ECO:0000256" key="10">
    <source>
        <dbReference type="ARBA" id="ARBA00043201"/>
    </source>
</evidence>
<gene>
    <name evidence="13" type="ORF">LOTGIDRAFT_226396</name>
</gene>
<dbReference type="InterPro" id="IPR036163">
    <property type="entry name" value="HMA_dom_sf"/>
</dbReference>
<keyword evidence="14" id="KW-1185">Reference proteome</keyword>
<keyword evidence="4" id="KW-0186">Copper</keyword>
<evidence type="ECO:0000256" key="2">
    <source>
        <dbReference type="ARBA" id="ARBA00022723"/>
    </source>
</evidence>
<keyword evidence="6" id="KW-0143">Chaperone</keyword>
<evidence type="ECO:0000256" key="5">
    <source>
        <dbReference type="ARBA" id="ARBA00023065"/>
    </source>
</evidence>
<comment type="subunit">
    <text evidence="11">Homodimer. Interacts with ATP7B. Interacts with ATP7A. Interacts (via dimer form) with SLC31A1 (via C-terminal domain); this interaction improves ATOX1 stability and controls intracellular Cu(I) levels.</text>
</comment>
<keyword evidence="2" id="KW-0479">Metal-binding</keyword>
<dbReference type="InterPro" id="IPR006121">
    <property type="entry name" value="HMA_dom"/>
</dbReference>